<dbReference type="PANTHER" id="PTHR30055:SF151">
    <property type="entry name" value="TRANSCRIPTIONAL REGULATORY PROTEIN"/>
    <property type="match status" value="1"/>
</dbReference>
<name>D3Q300_STANL</name>
<dbReference type="Gene3D" id="1.10.10.60">
    <property type="entry name" value="Homeodomain-like"/>
    <property type="match status" value="1"/>
</dbReference>
<dbReference type="PANTHER" id="PTHR30055">
    <property type="entry name" value="HTH-TYPE TRANSCRIPTIONAL REGULATOR RUTR"/>
    <property type="match status" value="1"/>
</dbReference>
<dbReference type="STRING" id="446470.Snas_0252"/>
<feature type="DNA-binding region" description="H-T-H motif" evidence="4">
    <location>
        <begin position="44"/>
        <end position="63"/>
    </location>
</feature>
<dbReference type="SUPFAM" id="SSF48498">
    <property type="entry name" value="Tetracyclin repressor-like, C-terminal domain"/>
    <property type="match status" value="1"/>
</dbReference>
<dbReference type="eggNOG" id="COG1309">
    <property type="taxonomic scope" value="Bacteria"/>
</dbReference>
<organism evidence="6 7">
    <name type="scientific">Stackebrandtia nassauensis (strain DSM 44728 / CIP 108903 / NRRL B-16338 / NBRC 102104 / LLR-40K-21)</name>
    <dbReference type="NCBI Taxonomy" id="446470"/>
    <lineage>
        <taxon>Bacteria</taxon>
        <taxon>Bacillati</taxon>
        <taxon>Actinomycetota</taxon>
        <taxon>Actinomycetes</taxon>
        <taxon>Glycomycetales</taxon>
        <taxon>Glycomycetaceae</taxon>
        <taxon>Stackebrandtia</taxon>
    </lineage>
</organism>
<dbReference type="Gene3D" id="1.10.357.10">
    <property type="entry name" value="Tetracycline Repressor, domain 2"/>
    <property type="match status" value="1"/>
</dbReference>
<dbReference type="AlphaFoldDB" id="D3Q300"/>
<dbReference type="PROSITE" id="PS50977">
    <property type="entry name" value="HTH_TETR_2"/>
    <property type="match status" value="1"/>
</dbReference>
<gene>
    <name evidence="6" type="ordered locus">Snas_0252</name>
</gene>
<evidence type="ECO:0000256" key="1">
    <source>
        <dbReference type="ARBA" id="ARBA00023015"/>
    </source>
</evidence>
<dbReference type="InterPro" id="IPR009057">
    <property type="entry name" value="Homeodomain-like_sf"/>
</dbReference>
<feature type="domain" description="HTH tetR-type" evidence="5">
    <location>
        <begin position="21"/>
        <end position="81"/>
    </location>
</feature>
<evidence type="ECO:0000256" key="3">
    <source>
        <dbReference type="ARBA" id="ARBA00023163"/>
    </source>
</evidence>
<dbReference type="OrthoDB" id="2570341at2"/>
<evidence type="ECO:0000313" key="7">
    <source>
        <dbReference type="Proteomes" id="UP000000844"/>
    </source>
</evidence>
<dbReference type="GO" id="GO:0003700">
    <property type="term" value="F:DNA-binding transcription factor activity"/>
    <property type="evidence" value="ECO:0007669"/>
    <property type="project" value="TreeGrafter"/>
</dbReference>
<dbReference type="InterPro" id="IPR001647">
    <property type="entry name" value="HTH_TetR"/>
</dbReference>
<keyword evidence="3" id="KW-0804">Transcription</keyword>
<dbReference type="InterPro" id="IPR036271">
    <property type="entry name" value="Tet_transcr_reg_TetR-rel_C_sf"/>
</dbReference>
<keyword evidence="1" id="KW-0805">Transcription regulation</keyword>
<dbReference type="HOGENOM" id="CLU_069543_0_2_11"/>
<protein>
    <submittedName>
        <fullName evidence="6">Transcriptional regulator, TetR family</fullName>
    </submittedName>
</protein>
<dbReference type="EMBL" id="CP001778">
    <property type="protein sequence ID" value="ADD39970.1"/>
    <property type="molecule type" value="Genomic_DNA"/>
</dbReference>
<keyword evidence="2 4" id="KW-0238">DNA-binding</keyword>
<evidence type="ECO:0000313" key="6">
    <source>
        <dbReference type="EMBL" id="ADD39970.1"/>
    </source>
</evidence>
<keyword evidence="7" id="KW-1185">Reference proteome</keyword>
<proteinExistence type="predicted"/>
<accession>D3Q300</accession>
<dbReference type="SUPFAM" id="SSF46689">
    <property type="entry name" value="Homeodomain-like"/>
    <property type="match status" value="1"/>
</dbReference>
<dbReference type="GO" id="GO:0000976">
    <property type="term" value="F:transcription cis-regulatory region binding"/>
    <property type="evidence" value="ECO:0007669"/>
    <property type="project" value="TreeGrafter"/>
</dbReference>
<evidence type="ECO:0000256" key="2">
    <source>
        <dbReference type="ARBA" id="ARBA00023125"/>
    </source>
</evidence>
<dbReference type="Proteomes" id="UP000000844">
    <property type="component" value="Chromosome"/>
</dbReference>
<dbReference type="Pfam" id="PF00440">
    <property type="entry name" value="TetR_N"/>
    <property type="match status" value="1"/>
</dbReference>
<dbReference type="InterPro" id="IPR004111">
    <property type="entry name" value="Repressor_TetR_C"/>
</dbReference>
<dbReference type="RefSeq" id="WP_013015541.1">
    <property type="nucleotide sequence ID" value="NC_013947.1"/>
</dbReference>
<evidence type="ECO:0000259" key="5">
    <source>
        <dbReference type="PROSITE" id="PS50977"/>
    </source>
</evidence>
<reference evidence="6 7" key="1">
    <citation type="journal article" date="2009" name="Stand. Genomic Sci.">
        <title>Complete genome sequence of Stackebrandtia nassauensis type strain (LLR-40K-21).</title>
        <authorList>
            <person name="Munk C."/>
            <person name="Lapidus A."/>
            <person name="Copeland A."/>
            <person name="Jando M."/>
            <person name="Mayilraj S."/>
            <person name="Glavina Del Rio T."/>
            <person name="Nolan M."/>
            <person name="Chen F."/>
            <person name="Lucas S."/>
            <person name="Tice H."/>
            <person name="Cheng J.F."/>
            <person name="Han C."/>
            <person name="Detter J.C."/>
            <person name="Bruce D."/>
            <person name="Goodwin L."/>
            <person name="Chain P."/>
            <person name="Pitluck S."/>
            <person name="Goker M."/>
            <person name="Ovchinikova G."/>
            <person name="Pati A."/>
            <person name="Ivanova N."/>
            <person name="Mavromatis K."/>
            <person name="Chen A."/>
            <person name="Palaniappan K."/>
            <person name="Land M."/>
            <person name="Hauser L."/>
            <person name="Chang Y.J."/>
            <person name="Jeffries C.D."/>
            <person name="Bristow J."/>
            <person name="Eisen J.A."/>
            <person name="Markowitz V."/>
            <person name="Hugenholtz P."/>
            <person name="Kyrpides N.C."/>
            <person name="Klenk H.P."/>
        </authorList>
    </citation>
    <scope>NUCLEOTIDE SEQUENCE [LARGE SCALE GENOMIC DNA]</scope>
    <source>
        <strain evidence="7">DSM 44728 / CIP 108903 / NRRL B-16338 / NBRC 102104 / LLR-40K-21</strain>
    </source>
</reference>
<dbReference type="Pfam" id="PF02909">
    <property type="entry name" value="TetR_C_1"/>
    <property type="match status" value="1"/>
</dbReference>
<sequence>MSTDEVIWLRPEQATTGRPAERSRAEITAAAITVADRDGLDAVSMRKVAAELGTGAASLYRYVNNRDDLLDLMVDATGADFEFPPPTGKPVTDLVQLGVRHRQIMLGHPWLPTLVLTRPTLGPSGAAILEYFLTVLDDHPLPATAKLEAFALFSGFVAMYVHNETHTAAETVARQTTYLLHLATDGEHPQLAATLLAAQPAEGSDRFPVILARVLTGLLTI</sequence>
<dbReference type="GO" id="GO:0045892">
    <property type="term" value="P:negative regulation of DNA-templated transcription"/>
    <property type="evidence" value="ECO:0007669"/>
    <property type="project" value="InterPro"/>
</dbReference>
<dbReference type="KEGG" id="sna:Snas_0252"/>
<evidence type="ECO:0000256" key="4">
    <source>
        <dbReference type="PROSITE-ProRule" id="PRU00335"/>
    </source>
</evidence>
<dbReference type="InterPro" id="IPR050109">
    <property type="entry name" value="HTH-type_TetR-like_transc_reg"/>
</dbReference>